<proteinExistence type="predicted"/>
<dbReference type="AlphaFoldDB" id="A0A242WFD0"/>
<dbReference type="Proteomes" id="UP000195152">
    <property type="component" value="Unassembled WGS sequence"/>
</dbReference>
<protein>
    <submittedName>
        <fullName evidence="2">Uncharacterized protein</fullName>
    </submittedName>
</protein>
<evidence type="ECO:0000313" key="2">
    <source>
        <dbReference type="EMBL" id="OTW54638.1"/>
    </source>
</evidence>
<comment type="caution">
    <text evidence="2">The sequence shown here is derived from an EMBL/GenBank/DDBJ whole genome shotgun (WGS) entry which is preliminary data.</text>
</comment>
<accession>A0A242WFD0</accession>
<evidence type="ECO:0000313" key="3">
    <source>
        <dbReference type="Proteomes" id="UP000195152"/>
    </source>
</evidence>
<organism evidence="2 3">
    <name type="scientific">Bacillus thuringiensis serovar mexicanensis</name>
    <dbReference type="NCBI Taxonomy" id="180868"/>
    <lineage>
        <taxon>Bacteria</taxon>
        <taxon>Bacillati</taxon>
        <taxon>Bacillota</taxon>
        <taxon>Bacilli</taxon>
        <taxon>Bacillales</taxon>
        <taxon>Bacillaceae</taxon>
        <taxon>Bacillus</taxon>
        <taxon>Bacillus cereus group</taxon>
    </lineage>
</organism>
<keyword evidence="1" id="KW-0472">Membrane</keyword>
<keyword evidence="1" id="KW-0812">Transmembrane</keyword>
<keyword evidence="1" id="KW-1133">Transmembrane helix</keyword>
<name>A0A242WFD0_BACTU</name>
<reference evidence="2 3" key="1">
    <citation type="submission" date="2016-10" db="EMBL/GenBank/DDBJ databases">
        <title>Comparative genomics of Bacillus thuringiensis reveals a path to pathogens against multiple invertebrate hosts.</title>
        <authorList>
            <person name="Zheng J."/>
            <person name="Gao Q."/>
            <person name="Liu H."/>
            <person name="Peng D."/>
            <person name="Ruan L."/>
            <person name="Sun M."/>
        </authorList>
    </citation>
    <scope>NUCLEOTIDE SEQUENCE [LARGE SCALE GENOMIC DNA]</scope>
    <source>
        <strain evidence="2">BGSC 4AC1</strain>
    </source>
</reference>
<dbReference type="EMBL" id="NFCF01000035">
    <property type="protein sequence ID" value="OTW54638.1"/>
    <property type="molecule type" value="Genomic_DNA"/>
</dbReference>
<gene>
    <name evidence="2" type="ORF">BK699_02640</name>
</gene>
<evidence type="ECO:0000256" key="1">
    <source>
        <dbReference type="SAM" id="Phobius"/>
    </source>
</evidence>
<sequence>MKKINWRDLHLQTLNKKSIIYFLNIFLKIYLTIINVCLIFNLRFNMYFGYNISLFNIPI</sequence>
<feature type="transmembrane region" description="Helical" evidence="1">
    <location>
        <begin position="21"/>
        <end position="42"/>
    </location>
</feature>